<dbReference type="GO" id="GO:0004497">
    <property type="term" value="F:monooxygenase activity"/>
    <property type="evidence" value="ECO:0007669"/>
    <property type="project" value="UniProtKB-KW"/>
</dbReference>
<dbReference type="Proteomes" id="UP000799302">
    <property type="component" value="Unassembled WGS sequence"/>
</dbReference>
<keyword evidence="3" id="KW-1133">Transmembrane helix</keyword>
<dbReference type="GO" id="GO:0020037">
    <property type="term" value="F:heme binding"/>
    <property type="evidence" value="ECO:0007669"/>
    <property type="project" value="InterPro"/>
</dbReference>
<dbReference type="SUPFAM" id="SSF48264">
    <property type="entry name" value="Cytochrome P450"/>
    <property type="match status" value="1"/>
</dbReference>
<keyword evidence="4" id="KW-0560">Oxidoreductase</keyword>
<dbReference type="CDD" id="cd11069">
    <property type="entry name" value="CYP_FUM15-like"/>
    <property type="match status" value="1"/>
</dbReference>
<dbReference type="OrthoDB" id="1470350at2759"/>
<evidence type="ECO:0000256" key="3">
    <source>
        <dbReference type="SAM" id="Phobius"/>
    </source>
</evidence>
<keyword evidence="3" id="KW-0472">Membrane</keyword>
<dbReference type="InterPro" id="IPR050121">
    <property type="entry name" value="Cytochrome_P450_monoxygenase"/>
</dbReference>
<organism evidence="4 5">
    <name type="scientific">Microthyrium microscopicum</name>
    <dbReference type="NCBI Taxonomy" id="703497"/>
    <lineage>
        <taxon>Eukaryota</taxon>
        <taxon>Fungi</taxon>
        <taxon>Dikarya</taxon>
        <taxon>Ascomycota</taxon>
        <taxon>Pezizomycotina</taxon>
        <taxon>Dothideomycetes</taxon>
        <taxon>Dothideomycetes incertae sedis</taxon>
        <taxon>Microthyriales</taxon>
        <taxon>Microthyriaceae</taxon>
        <taxon>Microthyrium</taxon>
    </lineage>
</organism>
<proteinExistence type="inferred from homology"/>
<dbReference type="PANTHER" id="PTHR24305">
    <property type="entry name" value="CYTOCHROME P450"/>
    <property type="match status" value="1"/>
</dbReference>
<gene>
    <name evidence="4" type="ORF">BT63DRAFT_188715</name>
</gene>
<dbReference type="InterPro" id="IPR001128">
    <property type="entry name" value="Cyt_P450"/>
</dbReference>
<keyword evidence="2" id="KW-0479">Metal-binding</keyword>
<evidence type="ECO:0000313" key="4">
    <source>
        <dbReference type="EMBL" id="KAF2672119.1"/>
    </source>
</evidence>
<sequence>MKKLQTLAATVVFSAAAEAMAAMISIPQYLPTKSFATTFLGAIFLTITVWSFYQMFIYPSFVSPLRHLPHPKGGNLFLGHGLSLFKRPPGNDFLKWMNEIPNDGVLMFNGFGNQPRIVLTNPRALSEVLVTKTYDFKKPKPLRTFLRRILGDGLIIVEGEEHKFQRKHVMPVFSFRHIKELYPMIWKKAVALTQGIEAEMAEKMDLSMGEKSKHNVVEVNHWANKVTMDIIGVAGLGREFNALKNSDDPLVHNYEEILEPTTEKLTFFAMQIILPQFIVNRLPWKINERVRVITSNLNRICGELVADKRALIKADADEHLDILSVLIKSNNFSDKQLVDQLLTFLAAGHETTSSAFTWVTYLLSTHPEIQTRLREEIRKHIPTNPGPDFDLATVLEAMPLLNGVCNETLRLYPTVPITIRDCYTDTTVCDHYIPRGTQVHLVPWATNRLPEFWGSNAGDFVPDRWIDKETGRPNNTGGSSSNYNILTFLHGPRSCIGEKFAKAELRCLVAAMVGAYEMEYADPSVEAIPHGVITTKPRWGMELRLKSLQQW</sequence>
<keyword evidence="2" id="KW-0349">Heme</keyword>
<name>A0A6A6UIT8_9PEZI</name>
<dbReference type="Gene3D" id="1.10.630.10">
    <property type="entry name" value="Cytochrome P450"/>
    <property type="match status" value="1"/>
</dbReference>
<dbReference type="FunFam" id="1.10.630.10:FF:000051">
    <property type="entry name" value="Cytochrome P450 monooxygenase (Fum15)"/>
    <property type="match status" value="1"/>
</dbReference>
<evidence type="ECO:0000313" key="5">
    <source>
        <dbReference type="Proteomes" id="UP000799302"/>
    </source>
</evidence>
<comment type="similarity">
    <text evidence="1">Belongs to the cytochrome P450 family.</text>
</comment>
<accession>A0A6A6UIT8</accession>
<reference evidence="4" key="1">
    <citation type="journal article" date="2020" name="Stud. Mycol.">
        <title>101 Dothideomycetes genomes: a test case for predicting lifestyles and emergence of pathogens.</title>
        <authorList>
            <person name="Haridas S."/>
            <person name="Albert R."/>
            <person name="Binder M."/>
            <person name="Bloem J."/>
            <person name="Labutti K."/>
            <person name="Salamov A."/>
            <person name="Andreopoulos B."/>
            <person name="Baker S."/>
            <person name="Barry K."/>
            <person name="Bills G."/>
            <person name="Bluhm B."/>
            <person name="Cannon C."/>
            <person name="Castanera R."/>
            <person name="Culley D."/>
            <person name="Daum C."/>
            <person name="Ezra D."/>
            <person name="Gonzalez J."/>
            <person name="Henrissat B."/>
            <person name="Kuo A."/>
            <person name="Liang C."/>
            <person name="Lipzen A."/>
            <person name="Lutzoni F."/>
            <person name="Magnuson J."/>
            <person name="Mondo S."/>
            <person name="Nolan M."/>
            <person name="Ohm R."/>
            <person name="Pangilinan J."/>
            <person name="Park H.-J."/>
            <person name="Ramirez L."/>
            <person name="Alfaro M."/>
            <person name="Sun H."/>
            <person name="Tritt A."/>
            <person name="Yoshinaga Y."/>
            <person name="Zwiers L.-H."/>
            <person name="Turgeon B."/>
            <person name="Goodwin S."/>
            <person name="Spatafora J."/>
            <person name="Crous P."/>
            <person name="Grigoriev I."/>
        </authorList>
    </citation>
    <scope>NUCLEOTIDE SEQUENCE</scope>
    <source>
        <strain evidence="4">CBS 115976</strain>
    </source>
</reference>
<keyword evidence="3" id="KW-0812">Transmembrane</keyword>
<evidence type="ECO:0000256" key="2">
    <source>
        <dbReference type="PIRSR" id="PIRSR602401-1"/>
    </source>
</evidence>
<protein>
    <submittedName>
        <fullName evidence="4">Putative P450 monooxygenase</fullName>
    </submittedName>
</protein>
<keyword evidence="2" id="KW-0408">Iron</keyword>
<dbReference type="EMBL" id="MU004232">
    <property type="protein sequence ID" value="KAF2672119.1"/>
    <property type="molecule type" value="Genomic_DNA"/>
</dbReference>
<dbReference type="PANTHER" id="PTHR24305:SF166">
    <property type="entry name" value="CYTOCHROME P450 12A4, MITOCHONDRIAL-RELATED"/>
    <property type="match status" value="1"/>
</dbReference>
<dbReference type="GO" id="GO:0005506">
    <property type="term" value="F:iron ion binding"/>
    <property type="evidence" value="ECO:0007669"/>
    <property type="project" value="InterPro"/>
</dbReference>
<dbReference type="InterPro" id="IPR036396">
    <property type="entry name" value="Cyt_P450_sf"/>
</dbReference>
<dbReference type="GO" id="GO:0016705">
    <property type="term" value="F:oxidoreductase activity, acting on paired donors, with incorporation or reduction of molecular oxygen"/>
    <property type="evidence" value="ECO:0007669"/>
    <property type="project" value="InterPro"/>
</dbReference>
<evidence type="ECO:0000256" key="1">
    <source>
        <dbReference type="ARBA" id="ARBA00010617"/>
    </source>
</evidence>
<comment type="cofactor">
    <cofactor evidence="2">
        <name>heme</name>
        <dbReference type="ChEBI" id="CHEBI:30413"/>
    </cofactor>
</comment>
<feature type="transmembrane region" description="Helical" evidence="3">
    <location>
        <begin position="37"/>
        <end position="58"/>
    </location>
</feature>
<keyword evidence="4" id="KW-0503">Monooxygenase</keyword>
<feature type="binding site" description="axial binding residue" evidence="2">
    <location>
        <position position="495"/>
    </location>
    <ligand>
        <name>heme</name>
        <dbReference type="ChEBI" id="CHEBI:30413"/>
    </ligand>
    <ligandPart>
        <name>Fe</name>
        <dbReference type="ChEBI" id="CHEBI:18248"/>
    </ligandPart>
</feature>
<dbReference type="PRINTS" id="PR00385">
    <property type="entry name" value="P450"/>
</dbReference>
<dbReference type="Pfam" id="PF00067">
    <property type="entry name" value="p450"/>
    <property type="match status" value="1"/>
</dbReference>
<keyword evidence="5" id="KW-1185">Reference proteome</keyword>
<dbReference type="InterPro" id="IPR002401">
    <property type="entry name" value="Cyt_P450_E_grp-I"/>
</dbReference>
<dbReference type="PRINTS" id="PR00463">
    <property type="entry name" value="EP450I"/>
</dbReference>
<dbReference type="AlphaFoldDB" id="A0A6A6UIT8"/>